<keyword evidence="3" id="KW-1185">Reference proteome</keyword>
<dbReference type="InterPro" id="IPR034706">
    <property type="entry name" value="CpoB"/>
</dbReference>
<name>A0A1H7J1U2_9RHOB</name>
<dbReference type="HAMAP" id="MF_02066">
    <property type="entry name" value="CpoB"/>
    <property type="match status" value="1"/>
</dbReference>
<sequence length="280" mass="28792" precursor="true">MLRVLCVALLTVMSGLPAVAQQDQTLADIRQQLSVLQVEMQKLKGELNTTGAPATGTGGSTVLDRLNAIESELQRMTQKTERMQFRIESVSRDGAARIEDLRFQLCELTTDCDLASLPNPGPLGGAPEGGTAAAGIIAPPAETGGTSGGAELAFSEQADFDRAKSALDAGDNAAAAQAFSQFVTSYPTGPLTAEAQFFRGQALARDGQHAAAARAYLESFSGTPEGPRAPEALVGLGTALGSLGQNDEACLTLSEVAIRFPNSPAISQANAARAGLGCAG</sequence>
<protein>
    <recommendedName>
        <fullName evidence="1">Cell division coordinator CpoB</fullName>
    </recommendedName>
</protein>
<dbReference type="GO" id="GO:0030288">
    <property type="term" value="C:outer membrane-bounded periplasmic space"/>
    <property type="evidence" value="ECO:0007669"/>
    <property type="project" value="UniProtKB-UniRule"/>
</dbReference>
<comment type="function">
    <text evidence="1">Mediates coordination of peptidoglycan synthesis and outer membrane constriction during cell division.</text>
</comment>
<evidence type="ECO:0000313" key="3">
    <source>
        <dbReference type="Proteomes" id="UP000199283"/>
    </source>
</evidence>
<accession>A0A1H7J1U2</accession>
<keyword evidence="1" id="KW-0131">Cell cycle</keyword>
<reference evidence="2 3" key="1">
    <citation type="submission" date="2016-10" db="EMBL/GenBank/DDBJ databases">
        <authorList>
            <person name="de Groot N.N."/>
        </authorList>
    </citation>
    <scope>NUCLEOTIDE SEQUENCE [LARGE SCALE GENOMIC DNA]</scope>
    <source>
        <strain evidence="2 3">DSM 14858</strain>
    </source>
</reference>
<comment type="similarity">
    <text evidence="1">Belongs to the CpoB family.</text>
</comment>
<comment type="subcellular location">
    <subcellularLocation>
        <location evidence="1">Periplasm</location>
    </subcellularLocation>
</comment>
<keyword evidence="1" id="KW-0132">Cell division</keyword>
<gene>
    <name evidence="1" type="primary">cpoB</name>
    <name evidence="2" type="ORF">SAMN04488526_1239</name>
</gene>
<dbReference type="EMBL" id="FNZQ01000001">
    <property type="protein sequence ID" value="SEK68638.1"/>
    <property type="molecule type" value="Genomic_DNA"/>
</dbReference>
<dbReference type="InterPro" id="IPR014162">
    <property type="entry name" value="CpoB_C"/>
</dbReference>
<proteinExistence type="inferred from homology"/>
<keyword evidence="1" id="KW-0732">Signal</keyword>
<dbReference type="Pfam" id="PF13432">
    <property type="entry name" value="TPR_16"/>
    <property type="match status" value="1"/>
</dbReference>
<dbReference type="Pfam" id="PF13174">
    <property type="entry name" value="TPR_6"/>
    <property type="match status" value="1"/>
</dbReference>
<dbReference type="AlphaFoldDB" id="A0A1H7J1U2"/>
<dbReference type="InterPro" id="IPR019734">
    <property type="entry name" value="TPR_rpt"/>
</dbReference>
<dbReference type="RefSeq" id="WP_092760686.1">
    <property type="nucleotide sequence ID" value="NZ_FNZQ01000001.1"/>
</dbReference>
<evidence type="ECO:0000256" key="1">
    <source>
        <dbReference type="HAMAP-Rule" id="MF_02066"/>
    </source>
</evidence>
<feature type="chain" id="PRO_5011801982" description="Cell division coordinator CpoB" evidence="1">
    <location>
        <begin position="21"/>
        <end position="280"/>
    </location>
</feature>
<dbReference type="SUPFAM" id="SSF48452">
    <property type="entry name" value="TPR-like"/>
    <property type="match status" value="1"/>
</dbReference>
<evidence type="ECO:0000313" key="2">
    <source>
        <dbReference type="EMBL" id="SEK68638.1"/>
    </source>
</evidence>
<feature type="coiled-coil region" evidence="1">
    <location>
        <begin position="19"/>
        <end position="86"/>
    </location>
</feature>
<dbReference type="Proteomes" id="UP000199283">
    <property type="component" value="Unassembled WGS sequence"/>
</dbReference>
<keyword evidence="1" id="KW-0175">Coiled coil</keyword>
<keyword evidence="1" id="KW-0574">Periplasm</keyword>
<dbReference type="OrthoDB" id="9763909at2"/>
<dbReference type="InterPro" id="IPR011990">
    <property type="entry name" value="TPR-like_helical_dom_sf"/>
</dbReference>
<dbReference type="Gene3D" id="1.25.40.10">
    <property type="entry name" value="Tetratricopeptide repeat domain"/>
    <property type="match status" value="1"/>
</dbReference>
<organism evidence="2 3">
    <name type="scientific">Jannaschia helgolandensis</name>
    <dbReference type="NCBI Taxonomy" id="188906"/>
    <lineage>
        <taxon>Bacteria</taxon>
        <taxon>Pseudomonadati</taxon>
        <taxon>Pseudomonadota</taxon>
        <taxon>Alphaproteobacteria</taxon>
        <taxon>Rhodobacterales</taxon>
        <taxon>Roseobacteraceae</taxon>
        <taxon>Jannaschia</taxon>
    </lineage>
</organism>
<dbReference type="STRING" id="188906.SAMN04488526_1239"/>
<dbReference type="NCBIfam" id="TIGR02795">
    <property type="entry name" value="tol_pal_ybgF"/>
    <property type="match status" value="1"/>
</dbReference>
<dbReference type="GO" id="GO:0043093">
    <property type="term" value="P:FtsZ-dependent cytokinesis"/>
    <property type="evidence" value="ECO:0007669"/>
    <property type="project" value="UniProtKB-UniRule"/>
</dbReference>
<feature type="signal peptide" evidence="1">
    <location>
        <begin position="1"/>
        <end position="20"/>
    </location>
</feature>